<evidence type="ECO:0000259" key="3">
    <source>
        <dbReference type="Pfam" id="PF08450"/>
    </source>
</evidence>
<feature type="domain" description="SMP-30/Gluconolactonase/LRE-like region" evidence="3">
    <location>
        <begin position="61"/>
        <end position="331"/>
    </location>
</feature>
<feature type="chain" id="PRO_5045687326" evidence="2">
    <location>
        <begin position="16"/>
        <end position="340"/>
    </location>
</feature>
<reference evidence="4 5" key="2">
    <citation type="submission" date="2023-12" db="EMBL/GenBank/DDBJ databases">
        <authorList>
            <consortium name="Cladostephus spongiosus"/>
            <person name="Lorente B."/>
            <person name="Cabral C."/>
            <person name="Frias J."/>
            <person name="Faria J."/>
            <person name="Toubarro D."/>
        </authorList>
    </citation>
    <scope>NUCLEOTIDE SEQUENCE [LARGE SCALE GENOMIC DNA]</scope>
    <source>
        <strain evidence="4 5">ZMCS4</strain>
    </source>
</reference>
<evidence type="ECO:0000256" key="1">
    <source>
        <dbReference type="ARBA" id="ARBA00022801"/>
    </source>
</evidence>
<evidence type="ECO:0000313" key="4">
    <source>
        <dbReference type="EMBL" id="MEE1674141.1"/>
    </source>
</evidence>
<dbReference type="PANTHER" id="PTHR47572:SF4">
    <property type="entry name" value="LACTONASE DRP35"/>
    <property type="match status" value="1"/>
</dbReference>
<dbReference type="InterPro" id="IPR011042">
    <property type="entry name" value="6-blade_b-propeller_TolB-like"/>
</dbReference>
<dbReference type="PROSITE" id="PS51257">
    <property type="entry name" value="PROKAR_LIPOPROTEIN"/>
    <property type="match status" value="1"/>
</dbReference>
<evidence type="ECO:0000313" key="5">
    <source>
        <dbReference type="Proteomes" id="UP001310248"/>
    </source>
</evidence>
<dbReference type="InterPro" id="IPR051262">
    <property type="entry name" value="SMP-30/CGR1_Lactonase"/>
</dbReference>
<accession>A0ABU7G4J8</accession>
<keyword evidence="1" id="KW-0378">Hydrolase</keyword>
<evidence type="ECO:0000256" key="2">
    <source>
        <dbReference type="SAM" id="SignalP"/>
    </source>
</evidence>
<name>A0ABU7G4J8_9ALTE</name>
<sequence length="340" mass="37081">MRTAFVLVTSLLASACSSTSEQLSIADAAETVGSIEFISPQAQQFIATDAKISIRGKGYRWTEGPVWVEQYGFLLFSDIPNNTIVKYQPNQGTELYLENSGATGLQEGDYGQGSNGLLLDQNGQLVLLQQGDRRVARMDATLDKPKSEFTTLTGEYQGQRLNSPNDAVYHSDGSLYFTDPAYGLNAGIDDQRKELEFQGIYRLSTSGELQLLDNSVNYPNGIALSLDQKTLIVAVSDDKHPRWLAYDVNPDGSISNKRMFYNAKALLGVAGEQGLPDGMVVHSSGNIFATGPGGVWLFSPKGEVLAKIRTERLTANCTLSADERYLFITAHDSLMSVPLL</sequence>
<dbReference type="Pfam" id="PF08450">
    <property type="entry name" value="SGL"/>
    <property type="match status" value="1"/>
</dbReference>
<proteinExistence type="predicted"/>
<reference evidence="5" key="1">
    <citation type="submission" date="2023-07" db="EMBL/GenBank/DDBJ databases">
        <title>Draft genome sequence of Agarivorans aestuarii strain ZMCS4, a CAZymes producing bacteria isolated from the marine brown algae Clodostephus spongiosus.</title>
        <authorList>
            <person name="Lorente B."/>
            <person name="Cabral C."/>
            <person name="Frias J."/>
            <person name="Faria J."/>
            <person name="Toubarro D."/>
        </authorList>
    </citation>
    <scope>NUCLEOTIDE SEQUENCE [LARGE SCALE GENOMIC DNA]</scope>
    <source>
        <strain evidence="5">ZMCS4</strain>
    </source>
</reference>
<keyword evidence="5" id="KW-1185">Reference proteome</keyword>
<dbReference type="InterPro" id="IPR013658">
    <property type="entry name" value="SGL"/>
</dbReference>
<dbReference type="SUPFAM" id="SSF63829">
    <property type="entry name" value="Calcium-dependent phosphotriesterase"/>
    <property type="match status" value="1"/>
</dbReference>
<dbReference type="Proteomes" id="UP001310248">
    <property type="component" value="Unassembled WGS sequence"/>
</dbReference>
<keyword evidence="2" id="KW-0732">Signal</keyword>
<dbReference type="Gene3D" id="2.120.10.30">
    <property type="entry name" value="TolB, C-terminal domain"/>
    <property type="match status" value="1"/>
</dbReference>
<feature type="signal peptide" evidence="2">
    <location>
        <begin position="1"/>
        <end position="15"/>
    </location>
</feature>
<dbReference type="RefSeq" id="WP_329775314.1">
    <property type="nucleotide sequence ID" value="NZ_JAYDYW010000007.1"/>
</dbReference>
<dbReference type="PANTHER" id="PTHR47572">
    <property type="entry name" value="LIPOPROTEIN-RELATED"/>
    <property type="match status" value="1"/>
</dbReference>
<comment type="caution">
    <text evidence="4">The sequence shown here is derived from an EMBL/GenBank/DDBJ whole genome shotgun (WGS) entry which is preliminary data.</text>
</comment>
<organism evidence="4 5">
    <name type="scientific">Agarivorans aestuarii</name>
    <dbReference type="NCBI Taxonomy" id="1563703"/>
    <lineage>
        <taxon>Bacteria</taxon>
        <taxon>Pseudomonadati</taxon>
        <taxon>Pseudomonadota</taxon>
        <taxon>Gammaproteobacteria</taxon>
        <taxon>Alteromonadales</taxon>
        <taxon>Alteromonadaceae</taxon>
        <taxon>Agarivorans</taxon>
    </lineage>
</organism>
<dbReference type="EMBL" id="JAYDYW010000007">
    <property type="protein sequence ID" value="MEE1674141.1"/>
    <property type="molecule type" value="Genomic_DNA"/>
</dbReference>
<gene>
    <name evidence="4" type="ORF">SNR37_003573</name>
</gene>
<dbReference type="InterPro" id="IPR005511">
    <property type="entry name" value="SMP-30"/>
</dbReference>
<protein>
    <submittedName>
        <fullName evidence="4">SMP-30/gluconolactonase/LRE family protein</fullName>
    </submittedName>
</protein>
<dbReference type="PRINTS" id="PR01790">
    <property type="entry name" value="SMP30FAMILY"/>
</dbReference>